<evidence type="ECO:0000313" key="6">
    <source>
        <dbReference type="Proteomes" id="UP001303902"/>
    </source>
</evidence>
<evidence type="ECO:0000256" key="1">
    <source>
        <dbReference type="ARBA" id="ARBA00010923"/>
    </source>
</evidence>
<feature type="domain" description="Type I restriction modification DNA specificity" evidence="4">
    <location>
        <begin position="96"/>
        <end position="177"/>
    </location>
</feature>
<keyword evidence="5" id="KW-0255">Endonuclease</keyword>
<proteinExistence type="inferred from homology"/>
<dbReference type="EC" id="3.1.21.-" evidence="5"/>
<keyword evidence="6" id="KW-1185">Reference proteome</keyword>
<dbReference type="InterPro" id="IPR044946">
    <property type="entry name" value="Restrct_endonuc_typeI_TRD_sf"/>
</dbReference>
<dbReference type="Proteomes" id="UP001303902">
    <property type="component" value="Chromosome"/>
</dbReference>
<accession>A0ABZ0L2W9</accession>
<evidence type="ECO:0000259" key="4">
    <source>
        <dbReference type="Pfam" id="PF01420"/>
    </source>
</evidence>
<dbReference type="EMBL" id="CP129118">
    <property type="protein sequence ID" value="WOV86525.1"/>
    <property type="molecule type" value="Genomic_DNA"/>
</dbReference>
<keyword evidence="2" id="KW-0680">Restriction system</keyword>
<dbReference type="CDD" id="cd17521">
    <property type="entry name" value="RMtype1_S_Sau13435ORF2165P_TRD2-CR2_like"/>
    <property type="match status" value="1"/>
</dbReference>
<reference evidence="5 6" key="1">
    <citation type="submission" date="2023-06" db="EMBL/GenBank/DDBJ databases">
        <title>Sporosarcina sp. nov., isolated from Korean tranditional fermented seafood 'Jeotgal'.</title>
        <authorList>
            <person name="Yang A.I."/>
            <person name="Shin N.-R."/>
        </authorList>
    </citation>
    <scope>NUCLEOTIDE SEQUENCE [LARGE SCALE GENOMIC DNA]</scope>
    <source>
        <strain evidence="5 6">T2O-4</strain>
    </source>
</reference>
<feature type="domain" description="Type I restriction modification DNA specificity" evidence="4">
    <location>
        <begin position="211"/>
        <end position="382"/>
    </location>
</feature>
<comment type="similarity">
    <text evidence="1">Belongs to the type-I restriction system S methylase family.</text>
</comment>
<organism evidence="5 6">
    <name type="scientific">Sporosarcina oncorhynchi</name>
    <dbReference type="NCBI Taxonomy" id="3056444"/>
    <lineage>
        <taxon>Bacteria</taxon>
        <taxon>Bacillati</taxon>
        <taxon>Bacillota</taxon>
        <taxon>Bacilli</taxon>
        <taxon>Bacillales</taxon>
        <taxon>Caryophanaceae</taxon>
        <taxon>Sporosarcina</taxon>
    </lineage>
</organism>
<protein>
    <submittedName>
        <fullName evidence="5">Restriction endonuclease subunit S</fullName>
        <ecNumber evidence="5">3.1.21.-</ecNumber>
    </submittedName>
</protein>
<keyword evidence="5" id="KW-0540">Nuclease</keyword>
<dbReference type="InterPro" id="IPR052021">
    <property type="entry name" value="Type-I_RS_S_subunit"/>
</dbReference>
<name>A0ABZ0L2W9_9BACL</name>
<keyword evidence="5" id="KW-0378">Hydrolase</keyword>
<dbReference type="InterPro" id="IPR000055">
    <property type="entry name" value="Restrct_endonuc_typeI_TRD"/>
</dbReference>
<evidence type="ECO:0000256" key="2">
    <source>
        <dbReference type="ARBA" id="ARBA00022747"/>
    </source>
</evidence>
<dbReference type="PANTHER" id="PTHR30408">
    <property type="entry name" value="TYPE-1 RESTRICTION ENZYME ECOKI SPECIFICITY PROTEIN"/>
    <property type="match status" value="1"/>
</dbReference>
<dbReference type="Gene3D" id="3.90.220.20">
    <property type="entry name" value="DNA methylase specificity domains"/>
    <property type="match status" value="2"/>
</dbReference>
<keyword evidence="3" id="KW-0238">DNA-binding</keyword>
<dbReference type="PANTHER" id="PTHR30408:SF12">
    <property type="entry name" value="TYPE I RESTRICTION ENZYME MJAVIII SPECIFICITY SUBUNIT"/>
    <property type="match status" value="1"/>
</dbReference>
<dbReference type="SUPFAM" id="SSF116734">
    <property type="entry name" value="DNA methylase specificity domain"/>
    <property type="match status" value="2"/>
</dbReference>
<sequence length="401" mass="46306">MFESKKYPEIRYDHFTDAWEQHRFSALVSRVSTSSEDESLPRVEYEDIVSGKGQLNKNIFRKKSKKKGIEFKPGDILFGKLRPYLKNWLRPDFTGIAVGDFWVFRPEDTDSDFIYSLIQTNKYQTVANLSTGTKMPRSDWAVVSNTEFKVPSSVEEQIKIGDVFKQLDQSIALHQHKFEKMVFMKKALLEKMFPKKGKDKPDIRFEEFTAPWEERKLGDLATSFEYGLNAAAKEYDGKNKYLRITDINENSREFIKDNLTSPNIELDKADNYLLSKGDILFARTGASVGKTYRYRETDGKVYYAGFLIRARINESNDSEFIYQNTLTDAYSNFIKITSQRSGQPGVNAREYASFKLAVPSKKEQVKIGEFFIQIDALIALQQLELGKLVNIKKALLQKMFV</sequence>
<dbReference type="GO" id="GO:0004519">
    <property type="term" value="F:endonuclease activity"/>
    <property type="evidence" value="ECO:0007669"/>
    <property type="project" value="UniProtKB-KW"/>
</dbReference>
<evidence type="ECO:0000313" key="5">
    <source>
        <dbReference type="EMBL" id="WOV86525.1"/>
    </source>
</evidence>
<gene>
    <name evidence="5" type="ORF">QWT69_11450</name>
</gene>
<evidence type="ECO:0000256" key="3">
    <source>
        <dbReference type="ARBA" id="ARBA00023125"/>
    </source>
</evidence>
<dbReference type="GO" id="GO:0016787">
    <property type="term" value="F:hydrolase activity"/>
    <property type="evidence" value="ECO:0007669"/>
    <property type="project" value="UniProtKB-KW"/>
</dbReference>
<dbReference type="RefSeq" id="WP_317965790.1">
    <property type="nucleotide sequence ID" value="NZ_CP129118.1"/>
</dbReference>
<dbReference type="Pfam" id="PF01420">
    <property type="entry name" value="Methylase_S"/>
    <property type="match status" value="2"/>
</dbReference>